<comment type="caution">
    <text evidence="1">The sequence shown here is derived from an EMBL/GenBank/DDBJ whole genome shotgun (WGS) entry which is preliminary data.</text>
</comment>
<dbReference type="Proteomes" id="UP001283361">
    <property type="component" value="Unassembled WGS sequence"/>
</dbReference>
<organism evidence="1 2">
    <name type="scientific">Elysia crispata</name>
    <name type="common">lettuce slug</name>
    <dbReference type="NCBI Taxonomy" id="231223"/>
    <lineage>
        <taxon>Eukaryota</taxon>
        <taxon>Metazoa</taxon>
        <taxon>Spiralia</taxon>
        <taxon>Lophotrochozoa</taxon>
        <taxon>Mollusca</taxon>
        <taxon>Gastropoda</taxon>
        <taxon>Heterobranchia</taxon>
        <taxon>Euthyneura</taxon>
        <taxon>Panpulmonata</taxon>
        <taxon>Sacoglossa</taxon>
        <taxon>Placobranchoidea</taxon>
        <taxon>Plakobranchidae</taxon>
        <taxon>Elysia</taxon>
    </lineage>
</organism>
<reference evidence="1" key="1">
    <citation type="journal article" date="2023" name="G3 (Bethesda)">
        <title>A reference genome for the long-term kleptoplast-retaining sea slug Elysia crispata morphotype clarki.</title>
        <authorList>
            <person name="Eastman K.E."/>
            <person name="Pendleton A.L."/>
            <person name="Shaikh M.A."/>
            <person name="Suttiyut T."/>
            <person name="Ogas R."/>
            <person name="Tomko P."/>
            <person name="Gavelis G."/>
            <person name="Widhalm J.R."/>
            <person name="Wisecaver J.H."/>
        </authorList>
    </citation>
    <scope>NUCLEOTIDE SEQUENCE</scope>
    <source>
        <strain evidence="1">ECLA1</strain>
    </source>
</reference>
<evidence type="ECO:0000313" key="1">
    <source>
        <dbReference type="EMBL" id="KAK3779657.1"/>
    </source>
</evidence>
<sequence>MRNGVGGGSREFGILRHTPAYFGMPKDISSVEEVPMGANFPIFRSKEASRLRVPPANKCRVSTNTGGPPYQRETIPVSLGKLEQHKPLETSLLMALYRKKDLFCSVNKRLYSITKKN</sequence>
<dbReference type="AlphaFoldDB" id="A0AAE1DR45"/>
<evidence type="ECO:0000313" key="2">
    <source>
        <dbReference type="Proteomes" id="UP001283361"/>
    </source>
</evidence>
<name>A0AAE1DR45_9GAST</name>
<protein>
    <submittedName>
        <fullName evidence="1">Uncharacterized protein</fullName>
    </submittedName>
</protein>
<accession>A0AAE1DR45</accession>
<gene>
    <name evidence="1" type="ORF">RRG08_040380</name>
</gene>
<keyword evidence="2" id="KW-1185">Reference proteome</keyword>
<proteinExistence type="predicted"/>
<dbReference type="EMBL" id="JAWDGP010002819">
    <property type="protein sequence ID" value="KAK3779657.1"/>
    <property type="molecule type" value="Genomic_DNA"/>
</dbReference>